<dbReference type="EMBL" id="CP029550">
    <property type="protein sequence ID" value="AWN40002.1"/>
    <property type="molecule type" value="Genomic_DNA"/>
</dbReference>
<keyword evidence="2 4" id="KW-0479">Metal-binding</keyword>
<evidence type="ECO:0000256" key="1">
    <source>
        <dbReference type="ARBA" id="ARBA00022617"/>
    </source>
</evidence>
<dbReference type="GO" id="GO:0009055">
    <property type="term" value="F:electron transfer activity"/>
    <property type="evidence" value="ECO:0007669"/>
    <property type="project" value="InterPro"/>
</dbReference>
<gene>
    <name evidence="7" type="ORF">DK389_04880</name>
</gene>
<sequence>MTGSASPHRARVTLLAAGLLAASPAVAETRAPPGATACLGCHDACPDDPTAPPCLRRLSADVIAEALEAFRANRKAGTVMPLIAKGFSREEIGALASYLGRSEGSPR</sequence>
<name>A0A2U8W3R4_9HYPH</name>
<accession>A0A2U8W3R4</accession>
<dbReference type="KEGG" id="mets:DK389_04880"/>
<dbReference type="Proteomes" id="UP000245926">
    <property type="component" value="Chromosome"/>
</dbReference>
<proteinExistence type="predicted"/>
<evidence type="ECO:0000256" key="2">
    <source>
        <dbReference type="ARBA" id="ARBA00022723"/>
    </source>
</evidence>
<dbReference type="PROSITE" id="PS51007">
    <property type="entry name" value="CYTC"/>
    <property type="match status" value="1"/>
</dbReference>
<evidence type="ECO:0000313" key="8">
    <source>
        <dbReference type="Proteomes" id="UP000245926"/>
    </source>
</evidence>
<dbReference type="GO" id="GO:0020037">
    <property type="term" value="F:heme binding"/>
    <property type="evidence" value="ECO:0007669"/>
    <property type="project" value="InterPro"/>
</dbReference>
<evidence type="ECO:0000256" key="3">
    <source>
        <dbReference type="ARBA" id="ARBA00023004"/>
    </source>
</evidence>
<organism evidence="7 8">
    <name type="scientific">Methylobacterium durans</name>
    <dbReference type="NCBI Taxonomy" id="2202825"/>
    <lineage>
        <taxon>Bacteria</taxon>
        <taxon>Pseudomonadati</taxon>
        <taxon>Pseudomonadota</taxon>
        <taxon>Alphaproteobacteria</taxon>
        <taxon>Hyphomicrobiales</taxon>
        <taxon>Methylobacteriaceae</taxon>
        <taxon>Methylobacterium</taxon>
    </lineage>
</organism>
<keyword evidence="1 4" id="KW-0349">Heme</keyword>
<dbReference type="RefSeq" id="WP_109887779.1">
    <property type="nucleotide sequence ID" value="NZ_CP029550.1"/>
</dbReference>
<keyword evidence="8" id="KW-1185">Reference proteome</keyword>
<reference evidence="8" key="1">
    <citation type="submission" date="2018-05" db="EMBL/GenBank/DDBJ databases">
        <title>Complete Genome Sequence of Methylobacterium sp. 17SD2-17.</title>
        <authorList>
            <person name="Srinivasan S."/>
        </authorList>
    </citation>
    <scope>NUCLEOTIDE SEQUENCE [LARGE SCALE GENOMIC DNA]</scope>
    <source>
        <strain evidence="8">17SD2-17</strain>
    </source>
</reference>
<dbReference type="GO" id="GO:0046872">
    <property type="term" value="F:metal ion binding"/>
    <property type="evidence" value="ECO:0007669"/>
    <property type="project" value="UniProtKB-KW"/>
</dbReference>
<feature type="chain" id="PRO_5015895259" evidence="5">
    <location>
        <begin position="28"/>
        <end position="107"/>
    </location>
</feature>
<evidence type="ECO:0000256" key="4">
    <source>
        <dbReference type="PROSITE-ProRule" id="PRU00433"/>
    </source>
</evidence>
<dbReference type="OrthoDB" id="9808603at2"/>
<dbReference type="SUPFAM" id="SSF46626">
    <property type="entry name" value="Cytochrome c"/>
    <property type="match status" value="1"/>
</dbReference>
<dbReference type="InterPro" id="IPR036909">
    <property type="entry name" value="Cyt_c-like_dom_sf"/>
</dbReference>
<evidence type="ECO:0000256" key="5">
    <source>
        <dbReference type="SAM" id="SignalP"/>
    </source>
</evidence>
<keyword evidence="3 4" id="KW-0408">Iron</keyword>
<evidence type="ECO:0000259" key="6">
    <source>
        <dbReference type="PROSITE" id="PS51007"/>
    </source>
</evidence>
<dbReference type="InterPro" id="IPR009056">
    <property type="entry name" value="Cyt_c-like_dom"/>
</dbReference>
<protein>
    <submittedName>
        <fullName evidence="7">Cytochrome C</fullName>
    </submittedName>
</protein>
<dbReference type="AlphaFoldDB" id="A0A2U8W3R4"/>
<evidence type="ECO:0000313" key="7">
    <source>
        <dbReference type="EMBL" id="AWN40002.1"/>
    </source>
</evidence>
<feature type="signal peptide" evidence="5">
    <location>
        <begin position="1"/>
        <end position="27"/>
    </location>
</feature>
<keyword evidence="5" id="KW-0732">Signal</keyword>
<dbReference type="Gene3D" id="1.10.760.10">
    <property type="entry name" value="Cytochrome c-like domain"/>
    <property type="match status" value="1"/>
</dbReference>
<feature type="domain" description="Cytochrome c" evidence="6">
    <location>
        <begin position="18"/>
        <end position="103"/>
    </location>
</feature>